<dbReference type="RefSeq" id="WP_142451622.1">
    <property type="nucleotide sequence ID" value="NZ_FXTA01000004.1"/>
</dbReference>
<feature type="transmembrane region" description="Helical" evidence="1">
    <location>
        <begin position="120"/>
        <end position="139"/>
    </location>
</feature>
<keyword evidence="1" id="KW-1133">Transmembrane helix</keyword>
<dbReference type="Proteomes" id="UP000317289">
    <property type="component" value="Unassembled WGS sequence"/>
</dbReference>
<keyword evidence="5" id="KW-1185">Reference proteome</keyword>
<reference evidence="2 5" key="2">
    <citation type="submission" date="2019-11" db="EMBL/GenBank/DDBJ databases">
        <title>Flavobacterium resistens genome.</title>
        <authorList>
            <person name="Wilson V.M."/>
            <person name="Newman J.D."/>
        </authorList>
    </citation>
    <scope>NUCLEOTIDE SEQUENCE [LARGE SCALE GENOMIC DNA]</scope>
    <source>
        <strain evidence="2 5">DSM 19382</strain>
    </source>
</reference>
<proteinExistence type="predicted"/>
<dbReference type="AlphaFoldDB" id="A0A521ECS4"/>
<gene>
    <name evidence="2" type="ORF">GJU42_13555</name>
    <name evidence="3" type="ORF">SAMN06265349_104331</name>
</gene>
<accession>A0A521ECS4</accession>
<keyword evidence="1" id="KW-0472">Membrane</keyword>
<evidence type="ECO:0000256" key="1">
    <source>
        <dbReference type="SAM" id="Phobius"/>
    </source>
</evidence>
<reference evidence="3 4" key="1">
    <citation type="submission" date="2017-05" db="EMBL/GenBank/DDBJ databases">
        <authorList>
            <person name="Varghese N."/>
            <person name="Submissions S."/>
        </authorList>
    </citation>
    <scope>NUCLEOTIDE SEQUENCE [LARGE SCALE GENOMIC DNA]</scope>
    <source>
        <strain evidence="3 4">DSM 19382</strain>
    </source>
</reference>
<organism evidence="3 4">
    <name type="scientific">Flavobacterium resistens</name>
    <dbReference type="NCBI Taxonomy" id="443612"/>
    <lineage>
        <taxon>Bacteria</taxon>
        <taxon>Pseudomonadati</taxon>
        <taxon>Bacteroidota</taxon>
        <taxon>Flavobacteriia</taxon>
        <taxon>Flavobacteriales</taxon>
        <taxon>Flavobacteriaceae</taxon>
        <taxon>Flavobacterium</taxon>
    </lineage>
</organism>
<name>A0A521ECS4_9FLAO</name>
<evidence type="ECO:0000313" key="2">
    <source>
        <dbReference type="EMBL" id="MRX68991.1"/>
    </source>
</evidence>
<dbReference type="OrthoDB" id="1363399at2"/>
<dbReference type="EMBL" id="FXTA01000004">
    <property type="protein sequence ID" value="SMO81261.1"/>
    <property type="molecule type" value="Genomic_DNA"/>
</dbReference>
<feature type="transmembrane region" description="Helical" evidence="1">
    <location>
        <begin position="83"/>
        <end position="100"/>
    </location>
</feature>
<evidence type="ECO:0000313" key="4">
    <source>
        <dbReference type="Proteomes" id="UP000317289"/>
    </source>
</evidence>
<feature type="transmembrane region" description="Helical" evidence="1">
    <location>
        <begin position="49"/>
        <end position="76"/>
    </location>
</feature>
<dbReference type="EMBL" id="WKKG01000007">
    <property type="protein sequence ID" value="MRX68991.1"/>
    <property type="molecule type" value="Genomic_DNA"/>
</dbReference>
<sequence length="149" mass="16797">MEFKKSKLLIIIFSILLFSVSLTQNAVTINYSNEIKVSSSIDYFLMGSTAFLGGGLLEQIIWMANPLSFFAIIYFIKDNSKKAVVLSFIASCLSVSFSFWKEILGAESGSMAQIVSLELGYYFWVSSILVLTIGIFIYYKESLKEIWES</sequence>
<evidence type="ECO:0000313" key="5">
    <source>
        <dbReference type="Proteomes" id="UP000468990"/>
    </source>
</evidence>
<protein>
    <submittedName>
        <fullName evidence="3">Uncharacterized protein</fullName>
    </submittedName>
</protein>
<keyword evidence="1" id="KW-0812">Transmembrane</keyword>
<evidence type="ECO:0000313" key="3">
    <source>
        <dbReference type="EMBL" id="SMO81261.1"/>
    </source>
</evidence>
<dbReference type="Proteomes" id="UP000468990">
    <property type="component" value="Unassembled WGS sequence"/>
</dbReference>